<dbReference type="Gene3D" id="3.40.630.30">
    <property type="match status" value="1"/>
</dbReference>
<evidence type="ECO:0000256" key="1">
    <source>
        <dbReference type="SAM" id="MobiDB-lite"/>
    </source>
</evidence>
<protein>
    <submittedName>
        <fullName evidence="2">Uncharacterized protein</fullName>
    </submittedName>
</protein>
<evidence type="ECO:0000313" key="3">
    <source>
        <dbReference type="Proteomes" id="UP000269721"/>
    </source>
</evidence>
<dbReference type="CDD" id="cd04301">
    <property type="entry name" value="NAT_SF"/>
    <property type="match status" value="1"/>
</dbReference>
<dbReference type="Proteomes" id="UP000269721">
    <property type="component" value="Unassembled WGS sequence"/>
</dbReference>
<gene>
    <name evidence="2" type="ORF">BDK51DRAFT_43885</name>
</gene>
<feature type="region of interest" description="Disordered" evidence="1">
    <location>
        <begin position="1"/>
        <end position="92"/>
    </location>
</feature>
<keyword evidence="3" id="KW-1185">Reference proteome</keyword>
<accession>A0A4P9WGW5</accession>
<organism evidence="2 3">
    <name type="scientific">Blyttiomyces helicus</name>
    <dbReference type="NCBI Taxonomy" id="388810"/>
    <lineage>
        <taxon>Eukaryota</taxon>
        <taxon>Fungi</taxon>
        <taxon>Fungi incertae sedis</taxon>
        <taxon>Chytridiomycota</taxon>
        <taxon>Chytridiomycota incertae sedis</taxon>
        <taxon>Chytridiomycetes</taxon>
        <taxon>Chytridiomycetes incertae sedis</taxon>
        <taxon>Blyttiomyces</taxon>
    </lineage>
</organism>
<feature type="compositionally biased region" description="Polar residues" evidence="1">
    <location>
        <begin position="464"/>
        <end position="475"/>
    </location>
</feature>
<sequence length="515" mass="55772">MSDPNLRHFNLARQPFRWESLQPARQKEAHIPSRRRRTQNWSPTHPPLGSASKTKPKFPQHAPLCRRPQASSKGPPVPTPRSCTPSETPSSKIHLSCCRSSLLLSALRRGWLHSRPYLVAPLRLRSRLPKPNHPPPLHPPSPLPARTPPDTPTGHPLGAIKLEPYGVPTAKAIHDGRQTDSMVGGMLAVDIAYQSQGAGGALLRAATARYRDLWTKRIYIWAVDAMGAVIECRGRTAPLAFTTTPYNPPYKLSMPTSPPTTASPTTPDTDLVRGAVSDRGPTPSSPPGLPWGPNHAWVSTVPCALPAPSTLFPMPQQHHLPHPHQLISRAHSDIHIHPLMCPPPGMEDDGTVDATAVPAIPAAIPLQEFAVKTEDEEDRSASSRRKELSRRLRLRIAALARGDAKPVWKRPHDKSARRDEHSPSPPEPKLKSRSTSATPTPHTYARPPSAVAAAASGRPAASRTVTTRTVPSEQRSSAAAASTLEAVAAADEYRRRMAAAYKRGVPGAAIPPPVA</sequence>
<reference evidence="3" key="1">
    <citation type="journal article" date="2018" name="Nat. Microbiol.">
        <title>Leveraging single-cell genomics to expand the fungal tree of life.</title>
        <authorList>
            <person name="Ahrendt S.R."/>
            <person name="Quandt C.A."/>
            <person name="Ciobanu D."/>
            <person name="Clum A."/>
            <person name="Salamov A."/>
            <person name="Andreopoulos B."/>
            <person name="Cheng J.F."/>
            <person name="Woyke T."/>
            <person name="Pelin A."/>
            <person name="Henrissat B."/>
            <person name="Reynolds N.K."/>
            <person name="Benny G.L."/>
            <person name="Smith M.E."/>
            <person name="James T.Y."/>
            <person name="Grigoriev I.V."/>
        </authorList>
    </citation>
    <scope>NUCLEOTIDE SEQUENCE [LARGE SCALE GENOMIC DNA]</scope>
</reference>
<name>A0A4P9WGW5_9FUNG</name>
<feature type="compositionally biased region" description="Polar residues" evidence="1">
    <location>
        <begin position="81"/>
        <end position="92"/>
    </location>
</feature>
<feature type="region of interest" description="Disordered" evidence="1">
    <location>
        <begin position="403"/>
        <end position="481"/>
    </location>
</feature>
<feature type="compositionally biased region" description="Low complexity" evidence="1">
    <location>
        <begin position="445"/>
        <end position="463"/>
    </location>
</feature>
<evidence type="ECO:0000313" key="2">
    <source>
        <dbReference type="EMBL" id="RKO91954.1"/>
    </source>
</evidence>
<dbReference type="AlphaFoldDB" id="A0A4P9WGW5"/>
<dbReference type="EMBL" id="KZ994829">
    <property type="protein sequence ID" value="RKO91954.1"/>
    <property type="molecule type" value="Genomic_DNA"/>
</dbReference>
<feature type="region of interest" description="Disordered" evidence="1">
    <location>
        <begin position="129"/>
        <end position="153"/>
    </location>
</feature>
<feature type="compositionally biased region" description="Basic and acidic residues" evidence="1">
    <location>
        <begin position="413"/>
        <end position="422"/>
    </location>
</feature>
<feature type="compositionally biased region" description="Pro residues" evidence="1">
    <location>
        <begin position="131"/>
        <end position="151"/>
    </location>
</feature>
<proteinExistence type="predicted"/>